<comment type="caution">
    <text evidence="2">The sequence shown here is derived from an EMBL/GenBank/DDBJ whole genome shotgun (WGS) entry which is preliminary data.</text>
</comment>
<sequence>MTEPRTHENTPQPDGTGRAPDSGEQHSEELREAERAQLLPEEDVVGSDDPQAQAAEILHDSDARTDDPEGTLEESVQSPEHEHG</sequence>
<evidence type="ECO:0000313" key="2">
    <source>
        <dbReference type="EMBL" id="RCK70753.1"/>
    </source>
</evidence>
<dbReference type="RefSeq" id="WP_114125523.1">
    <property type="nucleotide sequence ID" value="NZ_QOUI01000002.1"/>
</dbReference>
<evidence type="ECO:0000256" key="1">
    <source>
        <dbReference type="SAM" id="MobiDB-lite"/>
    </source>
</evidence>
<protein>
    <submittedName>
        <fullName evidence="2">Uncharacterized protein</fullName>
    </submittedName>
</protein>
<name>A0A367YXX9_9ACTN</name>
<proteinExistence type="predicted"/>
<gene>
    <name evidence="2" type="ORF">DT076_04950</name>
</gene>
<feature type="compositionally biased region" description="Basic and acidic residues" evidence="1">
    <location>
        <begin position="21"/>
        <end position="35"/>
    </location>
</feature>
<evidence type="ECO:0000313" key="3">
    <source>
        <dbReference type="Proteomes" id="UP000252770"/>
    </source>
</evidence>
<dbReference type="EMBL" id="QOUI01000002">
    <property type="protein sequence ID" value="RCK70753.1"/>
    <property type="molecule type" value="Genomic_DNA"/>
</dbReference>
<dbReference type="AlphaFoldDB" id="A0A367YXX9"/>
<organism evidence="2 3">
    <name type="scientific">Desertihabitans brevis</name>
    <dbReference type="NCBI Taxonomy" id="2268447"/>
    <lineage>
        <taxon>Bacteria</taxon>
        <taxon>Bacillati</taxon>
        <taxon>Actinomycetota</taxon>
        <taxon>Actinomycetes</taxon>
        <taxon>Propionibacteriales</taxon>
        <taxon>Propionibacteriaceae</taxon>
        <taxon>Desertihabitans</taxon>
    </lineage>
</organism>
<keyword evidence="3" id="KW-1185">Reference proteome</keyword>
<accession>A0A367YXX9</accession>
<dbReference type="Proteomes" id="UP000252770">
    <property type="component" value="Unassembled WGS sequence"/>
</dbReference>
<feature type="compositionally biased region" description="Basic and acidic residues" evidence="1">
    <location>
        <begin position="57"/>
        <end position="67"/>
    </location>
</feature>
<feature type="region of interest" description="Disordered" evidence="1">
    <location>
        <begin position="1"/>
        <end position="84"/>
    </location>
</feature>
<reference evidence="2 3" key="1">
    <citation type="submission" date="2018-07" db="EMBL/GenBank/DDBJ databases">
        <title>Desertimonas flava gen. nov. sp. nov.</title>
        <authorList>
            <person name="Liu S."/>
        </authorList>
    </citation>
    <scope>NUCLEOTIDE SEQUENCE [LARGE SCALE GENOMIC DNA]</scope>
    <source>
        <strain evidence="2 3">16Sb5-5</strain>
    </source>
</reference>